<comment type="caution">
    <text evidence="7">The sequence shown here is derived from an EMBL/GenBank/DDBJ whole genome shotgun (WGS) entry which is preliminary data.</text>
</comment>
<evidence type="ECO:0000256" key="2">
    <source>
        <dbReference type="ARBA" id="ARBA00012655"/>
    </source>
</evidence>
<dbReference type="InterPro" id="IPR000860">
    <property type="entry name" value="HemC"/>
</dbReference>
<dbReference type="AlphaFoldDB" id="A0A0F9BTN7"/>
<name>A0A0F9BTN7_9ZZZZ</name>
<dbReference type="Gene3D" id="3.40.190.10">
    <property type="entry name" value="Periplasmic binding protein-like II"/>
    <property type="match status" value="1"/>
</dbReference>
<comment type="similarity">
    <text evidence="1">Belongs to the HMBS family.</text>
</comment>
<dbReference type="GO" id="GO:0005737">
    <property type="term" value="C:cytoplasm"/>
    <property type="evidence" value="ECO:0007669"/>
    <property type="project" value="TreeGrafter"/>
</dbReference>
<proteinExistence type="inferred from homology"/>
<dbReference type="Pfam" id="PF03900">
    <property type="entry name" value="Porphobil_deamC"/>
    <property type="match status" value="1"/>
</dbReference>
<dbReference type="PANTHER" id="PTHR11557:SF0">
    <property type="entry name" value="PORPHOBILINOGEN DEAMINASE"/>
    <property type="match status" value="1"/>
</dbReference>
<feature type="non-terminal residue" evidence="7">
    <location>
        <position position="1"/>
    </location>
</feature>
<organism evidence="7">
    <name type="scientific">marine sediment metagenome</name>
    <dbReference type="NCBI Taxonomy" id="412755"/>
    <lineage>
        <taxon>unclassified sequences</taxon>
        <taxon>metagenomes</taxon>
        <taxon>ecological metagenomes</taxon>
    </lineage>
</organism>
<evidence type="ECO:0000313" key="7">
    <source>
        <dbReference type="EMBL" id="KKK87761.1"/>
    </source>
</evidence>
<dbReference type="EC" id="2.5.1.61" evidence="2"/>
<keyword evidence="4" id="KW-0627">Porphyrin biosynthesis</keyword>
<dbReference type="SUPFAM" id="SSF53850">
    <property type="entry name" value="Periplasmic binding protein-like II"/>
    <property type="match status" value="1"/>
</dbReference>
<evidence type="ECO:0000256" key="1">
    <source>
        <dbReference type="ARBA" id="ARBA00005638"/>
    </source>
</evidence>
<dbReference type="EMBL" id="LAZR01050257">
    <property type="protein sequence ID" value="KKK87761.1"/>
    <property type="molecule type" value="Genomic_DNA"/>
</dbReference>
<gene>
    <name evidence="7" type="ORF">LCGC14_2750020</name>
</gene>
<protein>
    <recommendedName>
        <fullName evidence="2">hydroxymethylbilane synthase</fullName>
        <ecNumber evidence="2">2.5.1.61</ecNumber>
    </recommendedName>
</protein>
<evidence type="ECO:0000256" key="3">
    <source>
        <dbReference type="ARBA" id="ARBA00022679"/>
    </source>
</evidence>
<evidence type="ECO:0000259" key="6">
    <source>
        <dbReference type="Pfam" id="PF03900"/>
    </source>
</evidence>
<feature type="domain" description="Porphobilinogen deaminase C-terminal" evidence="6">
    <location>
        <begin position="71"/>
        <end position="140"/>
    </location>
</feature>
<reference evidence="7" key="1">
    <citation type="journal article" date="2015" name="Nature">
        <title>Complex archaea that bridge the gap between prokaryotes and eukaryotes.</title>
        <authorList>
            <person name="Spang A."/>
            <person name="Saw J.H."/>
            <person name="Jorgensen S.L."/>
            <person name="Zaremba-Niedzwiedzka K."/>
            <person name="Martijn J."/>
            <person name="Lind A.E."/>
            <person name="van Eijk R."/>
            <person name="Schleper C."/>
            <person name="Guy L."/>
            <person name="Ettema T.J."/>
        </authorList>
    </citation>
    <scope>NUCLEOTIDE SEQUENCE</scope>
</reference>
<evidence type="ECO:0000259" key="5">
    <source>
        <dbReference type="Pfam" id="PF01379"/>
    </source>
</evidence>
<dbReference type="Pfam" id="PF01379">
    <property type="entry name" value="Porphobil_deam"/>
    <property type="match status" value="1"/>
</dbReference>
<dbReference type="GO" id="GO:0006783">
    <property type="term" value="P:heme biosynthetic process"/>
    <property type="evidence" value="ECO:0007669"/>
    <property type="project" value="TreeGrafter"/>
</dbReference>
<sequence length="172" mass="18910">LKKLEEGFCDVLILAGAGVQRSGYSEKITEYIDPEIVMPSVSQGIIGIEFRMDDVFINGILRKINHKKSFITASAERTFLRTIEGGCQVPCGCISTVSENTFSIKGMISDLEGREVIKKSLAGPLERADKIAGDLGKDILDAGGREIFARIRDNGVQDWGSSIRGQYQHEEQ</sequence>
<dbReference type="InterPro" id="IPR022417">
    <property type="entry name" value="Porphobilin_deaminase_N"/>
</dbReference>
<dbReference type="GO" id="GO:0004418">
    <property type="term" value="F:hydroxymethylbilane synthase activity"/>
    <property type="evidence" value="ECO:0007669"/>
    <property type="project" value="UniProtKB-EC"/>
</dbReference>
<accession>A0A0F9BTN7</accession>
<dbReference type="Gene3D" id="3.30.160.40">
    <property type="entry name" value="Porphobilinogen deaminase, C-terminal domain"/>
    <property type="match status" value="1"/>
</dbReference>
<dbReference type="InterPro" id="IPR022418">
    <property type="entry name" value="Porphobilinogen_deaminase_C"/>
</dbReference>
<keyword evidence="3" id="KW-0808">Transferase</keyword>
<feature type="domain" description="Porphobilinogen deaminase N-terminal" evidence="5">
    <location>
        <begin position="1"/>
        <end position="55"/>
    </location>
</feature>
<evidence type="ECO:0000256" key="4">
    <source>
        <dbReference type="ARBA" id="ARBA00023244"/>
    </source>
</evidence>
<dbReference type="InterPro" id="IPR036803">
    <property type="entry name" value="Porphobilinogen_deaminase_C_sf"/>
</dbReference>
<dbReference type="SUPFAM" id="SSF54782">
    <property type="entry name" value="Porphobilinogen deaminase (hydroxymethylbilane synthase), C-terminal domain"/>
    <property type="match status" value="1"/>
</dbReference>
<dbReference type="PANTHER" id="PTHR11557">
    <property type="entry name" value="PORPHOBILINOGEN DEAMINASE"/>
    <property type="match status" value="1"/>
</dbReference>